<dbReference type="FunFam" id="1.20.1110.10:FF:000032">
    <property type="entry name" value="Cation-transporting ATPase"/>
    <property type="match status" value="1"/>
</dbReference>
<dbReference type="Proteomes" id="UP000305948">
    <property type="component" value="Unassembled WGS sequence"/>
</dbReference>
<dbReference type="Gene3D" id="3.40.50.1000">
    <property type="entry name" value="HAD superfamily/HAD-like"/>
    <property type="match status" value="1"/>
</dbReference>
<dbReference type="SFLD" id="SFLDF00027">
    <property type="entry name" value="p-type_atpase"/>
    <property type="match status" value="1"/>
</dbReference>
<feature type="domain" description="P5B-type ATPase N-terminal" evidence="16">
    <location>
        <begin position="288"/>
        <end position="425"/>
    </location>
</feature>
<dbReference type="FunFam" id="3.40.1110.10:FF:000057">
    <property type="entry name" value="Cation-transporting ATPase"/>
    <property type="match status" value="1"/>
</dbReference>
<feature type="region of interest" description="Disordered" evidence="14">
    <location>
        <begin position="22"/>
        <end position="249"/>
    </location>
</feature>
<dbReference type="EMBL" id="ML213506">
    <property type="protein sequence ID" value="TFK54011.1"/>
    <property type="molecule type" value="Genomic_DNA"/>
</dbReference>
<accession>A0A5C3NK82</accession>
<feature type="transmembrane region" description="Helical" evidence="13">
    <location>
        <begin position="720"/>
        <end position="743"/>
    </location>
</feature>
<evidence type="ECO:0000256" key="8">
    <source>
        <dbReference type="ARBA" id="ARBA00022842"/>
    </source>
</evidence>
<dbReference type="SUPFAM" id="SSF81653">
    <property type="entry name" value="Calcium ATPase, transduction domain A"/>
    <property type="match status" value="1"/>
</dbReference>
<dbReference type="SUPFAM" id="SSF56784">
    <property type="entry name" value="HAD-like"/>
    <property type="match status" value="1"/>
</dbReference>
<keyword evidence="3" id="KW-0597">Phosphoprotein</keyword>
<feature type="transmembrane region" description="Helical" evidence="13">
    <location>
        <begin position="1407"/>
        <end position="1428"/>
    </location>
</feature>
<proteinExistence type="inferred from homology"/>
<comment type="catalytic activity">
    <reaction evidence="12 13">
        <text>ATP + H2O = ADP + phosphate + H(+)</text>
        <dbReference type="Rhea" id="RHEA:13065"/>
        <dbReference type="ChEBI" id="CHEBI:15377"/>
        <dbReference type="ChEBI" id="CHEBI:15378"/>
        <dbReference type="ChEBI" id="CHEBI:30616"/>
        <dbReference type="ChEBI" id="CHEBI:43474"/>
        <dbReference type="ChEBI" id="CHEBI:456216"/>
    </reaction>
</comment>
<dbReference type="GO" id="GO:0006874">
    <property type="term" value="P:intracellular calcium ion homeostasis"/>
    <property type="evidence" value="ECO:0007669"/>
    <property type="project" value="TreeGrafter"/>
</dbReference>
<keyword evidence="8 13" id="KW-0460">Magnesium</keyword>
<dbReference type="SUPFAM" id="SSF81660">
    <property type="entry name" value="Metal cation-transporting ATPase, ATP-binding domain N"/>
    <property type="match status" value="1"/>
</dbReference>
<evidence type="ECO:0000259" key="16">
    <source>
        <dbReference type="Pfam" id="PF12409"/>
    </source>
</evidence>
<dbReference type="Pfam" id="PF00122">
    <property type="entry name" value="E1-E2_ATPase"/>
    <property type="match status" value="1"/>
</dbReference>
<comment type="subcellular location">
    <subcellularLocation>
        <location evidence="1 13">Membrane</location>
        <topology evidence="1 13">Multi-pass membrane protein</topology>
    </subcellularLocation>
</comment>
<dbReference type="GO" id="GO:0005524">
    <property type="term" value="F:ATP binding"/>
    <property type="evidence" value="ECO:0007669"/>
    <property type="project" value="UniProtKB-UniRule"/>
</dbReference>
<dbReference type="PANTHER" id="PTHR45630:SF8">
    <property type="entry name" value="CATION-TRANSPORTING ATPASE"/>
    <property type="match status" value="1"/>
</dbReference>
<evidence type="ECO:0000313" key="17">
    <source>
        <dbReference type="EMBL" id="TFK54011.1"/>
    </source>
</evidence>
<evidence type="ECO:0000256" key="9">
    <source>
        <dbReference type="ARBA" id="ARBA00022967"/>
    </source>
</evidence>
<feature type="transmembrane region" description="Helical" evidence="13">
    <location>
        <begin position="505"/>
        <end position="525"/>
    </location>
</feature>
<dbReference type="InterPro" id="IPR047821">
    <property type="entry name" value="P5B-type_ATPase"/>
</dbReference>
<dbReference type="GO" id="GO:0016887">
    <property type="term" value="F:ATP hydrolysis activity"/>
    <property type="evidence" value="ECO:0007669"/>
    <property type="project" value="InterPro"/>
</dbReference>
<feature type="transmembrane region" description="Helical" evidence="13">
    <location>
        <begin position="1377"/>
        <end position="1395"/>
    </location>
</feature>
<evidence type="ECO:0000256" key="14">
    <source>
        <dbReference type="SAM" id="MobiDB-lite"/>
    </source>
</evidence>
<feature type="transmembrane region" description="Helical" evidence="13">
    <location>
        <begin position="1231"/>
        <end position="1249"/>
    </location>
</feature>
<feature type="transmembrane region" description="Helical" evidence="13">
    <location>
        <begin position="1347"/>
        <end position="1365"/>
    </location>
</feature>
<dbReference type="Gene3D" id="3.40.1110.10">
    <property type="entry name" value="Calcium-transporting ATPase, cytoplasmic domain N"/>
    <property type="match status" value="1"/>
</dbReference>
<evidence type="ECO:0000256" key="12">
    <source>
        <dbReference type="ARBA" id="ARBA00049360"/>
    </source>
</evidence>
<dbReference type="GO" id="GO:0019829">
    <property type="term" value="F:ATPase-coupled monoatomic cation transmembrane transporter activity"/>
    <property type="evidence" value="ECO:0007669"/>
    <property type="project" value="UniProtKB-UniRule"/>
</dbReference>
<dbReference type="InterPro" id="IPR023299">
    <property type="entry name" value="ATPase_P-typ_cyto_dom_N"/>
</dbReference>
<keyword evidence="9 13" id="KW-1278">Translocase</keyword>
<feature type="compositionally biased region" description="Low complexity" evidence="14">
    <location>
        <begin position="163"/>
        <end position="175"/>
    </location>
</feature>
<gene>
    <name evidence="17" type="ORF">OE88DRAFT_1624988</name>
</gene>
<keyword evidence="6 13" id="KW-0547">Nucleotide-binding</keyword>
<dbReference type="NCBIfam" id="TIGR01494">
    <property type="entry name" value="ATPase_P-type"/>
    <property type="match status" value="1"/>
</dbReference>
<protein>
    <recommendedName>
        <fullName evidence="13">Cation-transporting ATPase</fullName>
        <ecNumber evidence="13">7.2.2.-</ecNumber>
    </recommendedName>
</protein>
<dbReference type="SUPFAM" id="SSF81665">
    <property type="entry name" value="Calcium ATPase, transmembrane domain M"/>
    <property type="match status" value="1"/>
</dbReference>
<dbReference type="Gene3D" id="1.20.1110.10">
    <property type="entry name" value="Calcium-transporting ATPase, transmembrane domain"/>
    <property type="match status" value="2"/>
</dbReference>
<dbReference type="InterPro" id="IPR023214">
    <property type="entry name" value="HAD_sf"/>
</dbReference>
<dbReference type="GO" id="GO:0046872">
    <property type="term" value="F:metal ion binding"/>
    <property type="evidence" value="ECO:0007669"/>
    <property type="project" value="UniProtKB-UniRule"/>
</dbReference>
<evidence type="ECO:0000256" key="13">
    <source>
        <dbReference type="RuleBase" id="RU362082"/>
    </source>
</evidence>
<evidence type="ECO:0000259" key="15">
    <source>
        <dbReference type="Pfam" id="PF00122"/>
    </source>
</evidence>
<dbReference type="FunFam" id="3.40.50.1000:FF:000068">
    <property type="entry name" value="Cation-transporting ATPase"/>
    <property type="match status" value="1"/>
</dbReference>
<keyword evidence="4 13" id="KW-0812">Transmembrane</keyword>
<dbReference type="NCBIfam" id="TIGR01657">
    <property type="entry name" value="P-ATPase-V"/>
    <property type="match status" value="1"/>
</dbReference>
<dbReference type="InterPro" id="IPR047819">
    <property type="entry name" value="P5A-ATPase_N"/>
</dbReference>
<dbReference type="OrthoDB" id="48943at2759"/>
<dbReference type="GO" id="GO:0016020">
    <property type="term" value="C:membrane"/>
    <property type="evidence" value="ECO:0007669"/>
    <property type="project" value="UniProtKB-SubCell"/>
</dbReference>
<feature type="transmembrane region" description="Helical" evidence="13">
    <location>
        <begin position="1295"/>
        <end position="1317"/>
    </location>
</feature>
<evidence type="ECO:0000256" key="10">
    <source>
        <dbReference type="ARBA" id="ARBA00022989"/>
    </source>
</evidence>
<dbReference type="InterPro" id="IPR001757">
    <property type="entry name" value="P_typ_ATPase"/>
</dbReference>
<evidence type="ECO:0000256" key="4">
    <source>
        <dbReference type="ARBA" id="ARBA00022692"/>
    </source>
</evidence>
<dbReference type="EC" id="7.2.2.-" evidence="13"/>
<sequence>MASGSGDPFDYTEGAESIDIQAAIANNRRSRRDSQYSTPYGEDGVGSMFDGPGHTINPSSVSRMSHSLSRRRSGDSRRMSMESRRMSTDSRHSRGTSVDGDEQEQYISDGDVEESATVRSRGRRRRRKSPSPAPARSTVFENLAHIFGRTKSPDAEPSRSRRPSLSARSSSGGLSRRSRRADGGSDYAVDIESEEERWGYSSGEEDDESEDEGGRGGRPSPSASDIDYGSYPPSLTGSEHERGDRLPMLSADPIFGNEARIDIDMDLDPLEPPPPGPPSRQTIYIADEDNTVRFIGYETQSARQFLWRTMCILTCGILGLLGHWFPRLWLQWVSKEKAFKDMKDGFVVVETAYRDIALFPIRRMEYPYPISTAFPPTWSDSTTSTPSYPKMNGSGNGHVTPTQDTEDSILDHLVVVDYRYARFALDPRSGLFTMLKDWRDPSWTGVLNVHAGLQQEVRQQRSTLFGPNVIDIEGKSTLSLLIDEVIHPFYVFQIASIVLWSLDDYYYYAFCIALISAISITTTLMETRKTIAHMREMSRFSCPVKVYVNGGWIERDSTDLVPGDIVDLVSSHLTLFPADMFLLSGDAIVNESMLTGESVPVTKVPIKDADLAKWRESQGQDVNGESAKSFLYAGTKVVRVRNALAADGSAGSPALGLVVRAGFNTTKGALVRSMLFPKPMGFKFYRDSIRFIAVLAGIAGLGFCVSAVQFVRLGVPWHTILIRALDLITVVVPPALPATLSIGTSFAIGRLRKSGIFCIAPSRVNISGQVNVCCFDKTGTLTEDGLDILGVRGIERNAHRFGELIEDMHDLPLSDAKANFLHALATCHSLKVVDGEVIGDPLDVKMFMFTNWMLEEGHVAGTGKIKGKAVGETRPAALVQTVVRPPGSGQFRLEDALKGGAKHAHFLELGVIRTLEFVSSLRRMSVIVKRLKSNSMEVYVKGAPEVMADICEKDSFPEDYDDLLSYYTKRGYRVIAMAGKSIEGLSWLRAQRMKREQAESGLRFLGLIIFENKLKPGTTPAIHALRAAHLACRMITGDNPLTAVSVARECNLINQAAHVFSPIFIRGNATTRLAKLEWFCMDEPAWKLDDYSLKPLTPPAHRLVEAEELDYQDCALVVTGDVFRWMINQAPLETLQRMLVKTQIFARMSPDEKNEVVERLQALGYTVLMCGDGANDCAALKAADVGLSLSEAEASVAAPFTSRTPDISCVLEVIKEGRAALVTSFSCFKYMALYSLIQFTTITLLYSFASSLGDFQFLYIDLFIIIPVAVTMGRTLPYSRIHPKRPTASLVSKKVLASIIGQIAITSAVQFWAFFWVRSQSWYTPPHQGSPKDGDNHLKATNYENSTLFLVSCFQYILVAAVFSIGPPYRKPMWTNGWLMSALIGLSLFNVLVLLRPPSSISAILELMTLPFSARITLLIAVVVNIAVSMAFEQWGTQVVVQAVGAVMQLFGGRRRIREGKIYKAVEGGLR</sequence>
<dbReference type="PROSITE" id="PS01229">
    <property type="entry name" value="COF_2"/>
    <property type="match status" value="1"/>
</dbReference>
<evidence type="ECO:0000256" key="11">
    <source>
        <dbReference type="ARBA" id="ARBA00023136"/>
    </source>
</evidence>
<keyword evidence="11 13" id="KW-0472">Membrane</keyword>
<keyword evidence="10 13" id="KW-1133">Transmembrane helix</keyword>
<feature type="compositionally biased region" description="Acidic residues" evidence="14">
    <location>
        <begin position="99"/>
        <end position="114"/>
    </location>
</feature>
<feature type="transmembrane region" description="Helical" evidence="13">
    <location>
        <begin position="1255"/>
        <end position="1274"/>
    </location>
</feature>
<evidence type="ECO:0000256" key="1">
    <source>
        <dbReference type="ARBA" id="ARBA00004141"/>
    </source>
</evidence>
<dbReference type="GO" id="GO:0015662">
    <property type="term" value="F:P-type ion transporter activity"/>
    <property type="evidence" value="ECO:0007669"/>
    <property type="project" value="InterPro"/>
</dbReference>
<feature type="transmembrane region" description="Helical" evidence="13">
    <location>
        <begin position="688"/>
        <end position="708"/>
    </location>
</feature>
<evidence type="ECO:0000256" key="2">
    <source>
        <dbReference type="ARBA" id="ARBA00006000"/>
    </source>
</evidence>
<feature type="domain" description="P-type ATPase A" evidence="15">
    <location>
        <begin position="544"/>
        <end position="674"/>
    </location>
</feature>
<dbReference type="InterPro" id="IPR036412">
    <property type="entry name" value="HAD-like_sf"/>
</dbReference>
<evidence type="ECO:0000256" key="6">
    <source>
        <dbReference type="ARBA" id="ARBA00022741"/>
    </source>
</evidence>
<dbReference type="FunFam" id="2.70.150.10:FF:000057">
    <property type="entry name" value="Cation-transporting ATPase"/>
    <property type="match status" value="1"/>
</dbReference>
<dbReference type="InterPro" id="IPR023298">
    <property type="entry name" value="ATPase_P-typ_TM_dom_sf"/>
</dbReference>
<evidence type="ECO:0000256" key="3">
    <source>
        <dbReference type="ARBA" id="ARBA00022553"/>
    </source>
</evidence>
<keyword evidence="7 13" id="KW-0067">ATP-binding</keyword>
<dbReference type="PROSITE" id="PS00154">
    <property type="entry name" value="ATPASE_E1_E2"/>
    <property type="match status" value="1"/>
</dbReference>
<dbReference type="InterPro" id="IPR018303">
    <property type="entry name" value="ATPase_P-typ_P_site"/>
</dbReference>
<dbReference type="STRING" id="5364.A0A5C3NK82"/>
<dbReference type="InterPro" id="IPR006544">
    <property type="entry name" value="P-type_TPase_V"/>
</dbReference>
<comment type="similarity">
    <text evidence="2 13">Belongs to the cation transport ATPase (P-type) (TC 3.A.3) family. Type V subfamily.</text>
</comment>
<dbReference type="InterPro" id="IPR008250">
    <property type="entry name" value="ATPase_P-typ_transduc_dom_A_sf"/>
</dbReference>
<evidence type="ECO:0000256" key="7">
    <source>
        <dbReference type="ARBA" id="ARBA00022840"/>
    </source>
</evidence>
<dbReference type="SFLD" id="SFLDS00003">
    <property type="entry name" value="Haloacid_Dehalogenase"/>
    <property type="match status" value="1"/>
</dbReference>
<organism evidence="17 18">
    <name type="scientific">Heliocybe sulcata</name>
    <dbReference type="NCBI Taxonomy" id="5364"/>
    <lineage>
        <taxon>Eukaryota</taxon>
        <taxon>Fungi</taxon>
        <taxon>Dikarya</taxon>
        <taxon>Basidiomycota</taxon>
        <taxon>Agaricomycotina</taxon>
        <taxon>Agaricomycetes</taxon>
        <taxon>Gloeophyllales</taxon>
        <taxon>Gloeophyllaceae</taxon>
        <taxon>Heliocybe</taxon>
    </lineage>
</organism>
<dbReference type="Pfam" id="PF12409">
    <property type="entry name" value="P5-ATPase"/>
    <property type="match status" value="1"/>
</dbReference>
<feature type="compositionally biased region" description="Basic and acidic residues" evidence="14">
    <location>
        <begin position="72"/>
        <end position="92"/>
    </location>
</feature>
<feature type="compositionally biased region" description="Basic residues" evidence="14">
    <location>
        <begin position="120"/>
        <end position="129"/>
    </location>
</feature>
<dbReference type="Gene3D" id="2.70.150.10">
    <property type="entry name" value="Calcium-transporting ATPase, cytoplasmic transduction domain A"/>
    <property type="match status" value="1"/>
</dbReference>
<dbReference type="SFLD" id="SFLDG00002">
    <property type="entry name" value="C1.7:_P-type_atpase_like"/>
    <property type="match status" value="1"/>
</dbReference>
<dbReference type="PANTHER" id="PTHR45630">
    <property type="entry name" value="CATION-TRANSPORTING ATPASE-RELATED"/>
    <property type="match status" value="1"/>
</dbReference>
<evidence type="ECO:0000256" key="5">
    <source>
        <dbReference type="ARBA" id="ARBA00022723"/>
    </source>
</evidence>
<name>A0A5C3NK82_9AGAM</name>
<dbReference type="InterPro" id="IPR044492">
    <property type="entry name" value="P_typ_ATPase_HD_dom"/>
</dbReference>
<dbReference type="InterPro" id="IPR059000">
    <property type="entry name" value="ATPase_P-type_domA"/>
</dbReference>
<keyword evidence="18" id="KW-1185">Reference proteome</keyword>
<evidence type="ECO:0000313" key="18">
    <source>
        <dbReference type="Proteomes" id="UP000305948"/>
    </source>
</evidence>
<dbReference type="CDD" id="cd07542">
    <property type="entry name" value="P-type_ATPase_cation"/>
    <property type="match status" value="1"/>
</dbReference>
<dbReference type="Pfam" id="PF13246">
    <property type="entry name" value="Cation_ATPase"/>
    <property type="match status" value="1"/>
</dbReference>
<keyword evidence="5 13" id="KW-0479">Metal-binding</keyword>
<reference evidence="17 18" key="1">
    <citation type="journal article" date="2019" name="Nat. Ecol. Evol.">
        <title>Megaphylogeny resolves global patterns of mushroom evolution.</title>
        <authorList>
            <person name="Varga T."/>
            <person name="Krizsan K."/>
            <person name="Foldi C."/>
            <person name="Dima B."/>
            <person name="Sanchez-Garcia M."/>
            <person name="Sanchez-Ramirez S."/>
            <person name="Szollosi G.J."/>
            <person name="Szarkandi J.G."/>
            <person name="Papp V."/>
            <person name="Albert L."/>
            <person name="Andreopoulos W."/>
            <person name="Angelini C."/>
            <person name="Antonin V."/>
            <person name="Barry K.W."/>
            <person name="Bougher N.L."/>
            <person name="Buchanan P."/>
            <person name="Buyck B."/>
            <person name="Bense V."/>
            <person name="Catcheside P."/>
            <person name="Chovatia M."/>
            <person name="Cooper J."/>
            <person name="Damon W."/>
            <person name="Desjardin D."/>
            <person name="Finy P."/>
            <person name="Geml J."/>
            <person name="Haridas S."/>
            <person name="Hughes K."/>
            <person name="Justo A."/>
            <person name="Karasinski D."/>
            <person name="Kautmanova I."/>
            <person name="Kiss B."/>
            <person name="Kocsube S."/>
            <person name="Kotiranta H."/>
            <person name="LaButti K.M."/>
            <person name="Lechner B.E."/>
            <person name="Liimatainen K."/>
            <person name="Lipzen A."/>
            <person name="Lukacs Z."/>
            <person name="Mihaltcheva S."/>
            <person name="Morgado L.N."/>
            <person name="Niskanen T."/>
            <person name="Noordeloos M.E."/>
            <person name="Ohm R.A."/>
            <person name="Ortiz-Santana B."/>
            <person name="Ovrebo C."/>
            <person name="Racz N."/>
            <person name="Riley R."/>
            <person name="Savchenko A."/>
            <person name="Shiryaev A."/>
            <person name="Soop K."/>
            <person name="Spirin V."/>
            <person name="Szebenyi C."/>
            <person name="Tomsovsky M."/>
            <person name="Tulloss R.E."/>
            <person name="Uehling J."/>
            <person name="Grigoriev I.V."/>
            <person name="Vagvolgyi C."/>
            <person name="Papp T."/>
            <person name="Martin F.M."/>
            <person name="Miettinen O."/>
            <person name="Hibbett D.S."/>
            <person name="Nagy L.G."/>
        </authorList>
    </citation>
    <scope>NUCLEOTIDE SEQUENCE [LARGE SCALE GENOMIC DNA]</scope>
    <source>
        <strain evidence="17 18">OMC1185</strain>
    </source>
</reference>
<dbReference type="PRINTS" id="PR00119">
    <property type="entry name" value="CATATPASE"/>
</dbReference>